<dbReference type="GO" id="GO:0000428">
    <property type="term" value="C:DNA-directed RNA polymerase complex"/>
    <property type="evidence" value="ECO:0007669"/>
    <property type="project" value="UniProtKB-KW"/>
</dbReference>
<evidence type="ECO:0000256" key="7">
    <source>
        <dbReference type="ARBA" id="ARBA00022771"/>
    </source>
</evidence>
<dbReference type="HAMAP" id="MF_00974">
    <property type="entry name" value="DNA_primase_DnaG"/>
    <property type="match status" value="1"/>
</dbReference>
<comment type="domain">
    <text evidence="12">Contains an N-terminal zinc-binding domain, a central core domain that contains the primase activity, and a C-terminal DnaB-binding domain.</text>
</comment>
<dbReference type="InterPro" id="IPR013264">
    <property type="entry name" value="DNAG_N"/>
</dbReference>
<evidence type="ECO:0000256" key="15">
    <source>
        <dbReference type="SAM" id="MobiDB-lite"/>
    </source>
</evidence>
<comment type="similarity">
    <text evidence="12 13">Belongs to the DnaG primase family.</text>
</comment>
<evidence type="ECO:0000256" key="8">
    <source>
        <dbReference type="ARBA" id="ARBA00022833"/>
    </source>
</evidence>
<dbReference type="SMART" id="SM00400">
    <property type="entry name" value="ZnF_CHCC"/>
    <property type="match status" value="1"/>
</dbReference>
<comment type="catalytic activity">
    <reaction evidence="12">
        <text>ssDNA + n NTP = ssDNA/pppN(pN)n-1 hybrid + (n-1) diphosphate.</text>
        <dbReference type="EC" id="2.7.7.101"/>
    </reaction>
</comment>
<dbReference type="InterPro" id="IPR016136">
    <property type="entry name" value="DNA_helicase_N/primase_C"/>
</dbReference>
<comment type="function">
    <text evidence="12 13">RNA polymerase that catalyzes the synthesis of short RNA molecules used as primers for DNA polymerase during DNA replication.</text>
</comment>
<dbReference type="InterPro" id="IPR050219">
    <property type="entry name" value="DnaG_primase"/>
</dbReference>
<dbReference type="SUPFAM" id="SSF56731">
    <property type="entry name" value="DNA primase core"/>
    <property type="match status" value="1"/>
</dbReference>
<dbReference type="Gene3D" id="3.40.1360.10">
    <property type="match status" value="1"/>
</dbReference>
<dbReference type="Pfam" id="PF08275">
    <property type="entry name" value="DNAG_N"/>
    <property type="match status" value="1"/>
</dbReference>
<evidence type="ECO:0000256" key="1">
    <source>
        <dbReference type="ARBA" id="ARBA00022478"/>
    </source>
</evidence>
<dbReference type="SUPFAM" id="SSF57783">
    <property type="entry name" value="Zinc beta-ribbon"/>
    <property type="match status" value="1"/>
</dbReference>
<evidence type="ECO:0000256" key="14">
    <source>
        <dbReference type="PIRSR" id="PIRSR002811-1"/>
    </source>
</evidence>
<keyword evidence="7 12" id="KW-0863">Zinc-finger</keyword>
<reference evidence="17" key="1">
    <citation type="submission" date="2021-10" db="EMBL/GenBank/DDBJ databases">
        <title>Anaerobic single-cell dispensing facilitates the cultivation of human gut bacteria.</title>
        <authorList>
            <person name="Afrizal A."/>
        </authorList>
    </citation>
    <scope>NUCLEOTIDE SEQUENCE</scope>
    <source>
        <strain evidence="17">CLA-AA-H215</strain>
    </source>
</reference>
<dbReference type="SMART" id="SM00493">
    <property type="entry name" value="TOPRIM"/>
    <property type="match status" value="1"/>
</dbReference>
<evidence type="ECO:0000256" key="2">
    <source>
        <dbReference type="ARBA" id="ARBA00022515"/>
    </source>
</evidence>
<accession>A0AAE3EA62</accession>
<dbReference type="GO" id="GO:0005737">
    <property type="term" value="C:cytoplasm"/>
    <property type="evidence" value="ECO:0007669"/>
    <property type="project" value="TreeGrafter"/>
</dbReference>
<dbReference type="GO" id="GO:0003677">
    <property type="term" value="F:DNA binding"/>
    <property type="evidence" value="ECO:0007669"/>
    <property type="project" value="UniProtKB-KW"/>
</dbReference>
<dbReference type="InterPro" id="IPR019475">
    <property type="entry name" value="DNA_primase_DnaB-bd"/>
</dbReference>
<dbReference type="PIRSF" id="PIRSF002811">
    <property type="entry name" value="DnaG"/>
    <property type="match status" value="1"/>
</dbReference>
<sequence>MYYPDEVIEEVRTKNDIVSVISQYVRLTKRGGNYFGVCPFHNEKTPSFSVSPGKQMYYCFGCGAGGNVLTFVMQYENYTFTEAMQNLAERAGITLPQAEETEEQKRQADLRMRLLEVNKMAARYYYYQLRTPAGMHAMEYLKNRNLSDETMQKFGLGYSLMYSDALYRYLKQKGYSDEILDQSGLVKIDERGPRDRFWNRAMFPIMDVNSRVIGFGGRVMGEGEPKYLNSPETKLFDKSRNLYGLNLARTSRRPYFLLCEGYMDVIALHQAGFDCAVASLGTSFTPGHALLIKRYVTEVIITYDSDGAGQKAALRAIPILKNAGLSVRVLNMKPYKDPDEFICALGAEEYQKRIDAAINSFLFETDTIRMRYDFSNPEKKTEFHREVAARLTEFTDELERDNYMEAVAARHQIPLSALREMVNRMGGRRIVTETEAEEQSEARELRSKRKKEKDEGLRGDQRLLLNFITSHPERSHSLRKLLSVECYTDGVYHQIAEMVYADLDAGRAPEPAAVMNRFLDEEEERNQVAAVFNTSLSSDYTEEEQEKILAEAARRVKRSYLDQMVRKETDPVKLQQIIMERAKLESLHIFLD</sequence>
<dbReference type="InterPro" id="IPR030846">
    <property type="entry name" value="DnaG_bac"/>
</dbReference>
<name>A0AAE3EA62_9FIRM</name>
<comment type="cofactor">
    <cofactor evidence="12 13 14">
        <name>Zn(2+)</name>
        <dbReference type="ChEBI" id="CHEBI:29105"/>
    </cofactor>
    <text evidence="12 13 14">Binds 1 zinc ion per monomer.</text>
</comment>
<keyword evidence="3 12" id="KW-0808">Transferase</keyword>
<dbReference type="PANTHER" id="PTHR30313">
    <property type="entry name" value="DNA PRIMASE"/>
    <property type="match status" value="1"/>
</dbReference>
<comment type="subunit">
    <text evidence="12">Monomer. Interacts with DnaB.</text>
</comment>
<dbReference type="EC" id="2.7.7.101" evidence="12"/>
<evidence type="ECO:0000313" key="18">
    <source>
        <dbReference type="Proteomes" id="UP001198182"/>
    </source>
</evidence>
<dbReference type="InterPro" id="IPR034151">
    <property type="entry name" value="TOPRIM_DnaG_bac"/>
</dbReference>
<dbReference type="Pfam" id="PF13155">
    <property type="entry name" value="Toprim_2"/>
    <property type="match status" value="1"/>
</dbReference>
<dbReference type="EMBL" id="JAJEQR010000029">
    <property type="protein sequence ID" value="MCC2231426.1"/>
    <property type="molecule type" value="Genomic_DNA"/>
</dbReference>
<evidence type="ECO:0000256" key="6">
    <source>
        <dbReference type="ARBA" id="ARBA00022723"/>
    </source>
</evidence>
<keyword evidence="2 12" id="KW-0639">Primosome</keyword>
<evidence type="ECO:0000259" key="16">
    <source>
        <dbReference type="PROSITE" id="PS50880"/>
    </source>
</evidence>
<dbReference type="Pfam" id="PF01807">
    <property type="entry name" value="Zn_ribbon_DnaG"/>
    <property type="match status" value="1"/>
</dbReference>
<evidence type="ECO:0000256" key="9">
    <source>
        <dbReference type="ARBA" id="ARBA00022842"/>
    </source>
</evidence>
<evidence type="ECO:0000256" key="3">
    <source>
        <dbReference type="ARBA" id="ARBA00022679"/>
    </source>
</evidence>
<keyword evidence="6 12" id="KW-0479">Metal-binding</keyword>
<evidence type="ECO:0000256" key="5">
    <source>
        <dbReference type="ARBA" id="ARBA00022705"/>
    </source>
</evidence>
<dbReference type="Gene3D" id="1.10.860.10">
    <property type="entry name" value="DNAb Helicase, Chain A"/>
    <property type="match status" value="1"/>
</dbReference>
<dbReference type="InterPro" id="IPR006171">
    <property type="entry name" value="TOPRIM_dom"/>
</dbReference>
<dbReference type="AlphaFoldDB" id="A0AAE3EA62"/>
<evidence type="ECO:0000256" key="10">
    <source>
        <dbReference type="ARBA" id="ARBA00023125"/>
    </source>
</evidence>
<dbReference type="FunFam" id="3.90.580.10:FF:000001">
    <property type="entry name" value="DNA primase"/>
    <property type="match status" value="1"/>
</dbReference>
<evidence type="ECO:0000256" key="11">
    <source>
        <dbReference type="ARBA" id="ARBA00023163"/>
    </source>
</evidence>
<dbReference type="InterPro" id="IPR002694">
    <property type="entry name" value="Znf_CHC2"/>
</dbReference>
<dbReference type="GO" id="GO:1990077">
    <property type="term" value="C:primosome complex"/>
    <property type="evidence" value="ECO:0007669"/>
    <property type="project" value="UniProtKB-KW"/>
</dbReference>
<dbReference type="Proteomes" id="UP001198182">
    <property type="component" value="Unassembled WGS sequence"/>
</dbReference>
<feature type="region of interest" description="Disordered" evidence="15">
    <location>
        <begin position="434"/>
        <end position="454"/>
    </location>
</feature>
<dbReference type="RefSeq" id="WP_308453946.1">
    <property type="nucleotide sequence ID" value="NZ_JAJEQR010000029.1"/>
</dbReference>
<dbReference type="GO" id="GO:0006269">
    <property type="term" value="P:DNA replication, synthesis of primer"/>
    <property type="evidence" value="ECO:0007669"/>
    <property type="project" value="UniProtKB-UniRule"/>
</dbReference>
<dbReference type="PANTHER" id="PTHR30313:SF2">
    <property type="entry name" value="DNA PRIMASE"/>
    <property type="match status" value="1"/>
</dbReference>
<gene>
    <name evidence="12 17" type="primary">dnaG</name>
    <name evidence="17" type="ORF">LKD81_10520</name>
</gene>
<evidence type="ECO:0000313" key="17">
    <source>
        <dbReference type="EMBL" id="MCC2231426.1"/>
    </source>
</evidence>
<feature type="zinc finger region" description="CHC2-type" evidence="12 14">
    <location>
        <begin position="38"/>
        <end position="62"/>
    </location>
</feature>
<keyword evidence="4 12" id="KW-0548">Nucleotidyltransferase</keyword>
<keyword evidence="10 12" id="KW-0238">DNA-binding</keyword>
<comment type="caution">
    <text evidence="17">The sequence shown here is derived from an EMBL/GenBank/DDBJ whole genome shotgun (WGS) entry which is preliminary data.</text>
</comment>
<evidence type="ECO:0000256" key="4">
    <source>
        <dbReference type="ARBA" id="ARBA00022695"/>
    </source>
</evidence>
<keyword evidence="1 12" id="KW-0240">DNA-directed RNA polymerase</keyword>
<dbReference type="PROSITE" id="PS50880">
    <property type="entry name" value="TOPRIM"/>
    <property type="match status" value="1"/>
</dbReference>
<keyword evidence="18" id="KW-1185">Reference proteome</keyword>
<proteinExistence type="inferred from homology"/>
<feature type="domain" description="Toprim" evidence="16">
    <location>
        <begin position="254"/>
        <end position="335"/>
    </location>
</feature>
<keyword evidence="5 12" id="KW-0235">DNA replication</keyword>
<dbReference type="InterPro" id="IPR006295">
    <property type="entry name" value="DNA_primase_DnaG"/>
</dbReference>
<dbReference type="NCBIfam" id="TIGR01391">
    <property type="entry name" value="dnaG"/>
    <property type="match status" value="1"/>
</dbReference>
<dbReference type="CDD" id="cd03364">
    <property type="entry name" value="TOPRIM_DnaG_primases"/>
    <property type="match status" value="1"/>
</dbReference>
<dbReference type="InterPro" id="IPR036977">
    <property type="entry name" value="DNA_primase_Znf_CHC2"/>
</dbReference>
<dbReference type="Gene3D" id="3.90.980.10">
    <property type="entry name" value="DNA primase, catalytic core, N-terminal domain"/>
    <property type="match status" value="1"/>
</dbReference>
<dbReference type="GO" id="GO:0003899">
    <property type="term" value="F:DNA-directed RNA polymerase activity"/>
    <property type="evidence" value="ECO:0007669"/>
    <property type="project" value="UniProtKB-UniRule"/>
</dbReference>
<dbReference type="Pfam" id="PF10410">
    <property type="entry name" value="DnaB_bind"/>
    <property type="match status" value="1"/>
</dbReference>
<keyword evidence="8 12" id="KW-0862">Zinc</keyword>
<dbReference type="InterPro" id="IPR037068">
    <property type="entry name" value="DNA_primase_core_N_sf"/>
</dbReference>
<evidence type="ECO:0000256" key="12">
    <source>
        <dbReference type="HAMAP-Rule" id="MF_00974"/>
    </source>
</evidence>
<keyword evidence="9" id="KW-0460">Magnesium</keyword>
<keyword evidence="11 12" id="KW-0804">Transcription</keyword>
<organism evidence="17 18">
    <name type="scientific">Hominifimenecus microfluidus</name>
    <dbReference type="NCBI Taxonomy" id="2885348"/>
    <lineage>
        <taxon>Bacteria</taxon>
        <taxon>Bacillati</taxon>
        <taxon>Bacillota</taxon>
        <taxon>Clostridia</taxon>
        <taxon>Lachnospirales</taxon>
        <taxon>Lachnospiraceae</taxon>
        <taxon>Hominifimenecus</taxon>
    </lineage>
</organism>
<dbReference type="Gene3D" id="3.90.580.10">
    <property type="entry name" value="Zinc finger, CHC2-type domain"/>
    <property type="match status" value="1"/>
</dbReference>
<evidence type="ECO:0000256" key="13">
    <source>
        <dbReference type="PIRNR" id="PIRNR002811"/>
    </source>
</evidence>
<dbReference type="GO" id="GO:0008270">
    <property type="term" value="F:zinc ion binding"/>
    <property type="evidence" value="ECO:0007669"/>
    <property type="project" value="UniProtKB-UniRule"/>
</dbReference>
<protein>
    <recommendedName>
        <fullName evidence="12 13">DNA primase</fullName>
        <ecNumber evidence="12">2.7.7.101</ecNumber>
    </recommendedName>
</protein>